<keyword evidence="1" id="KW-0472">Membrane</keyword>
<proteinExistence type="predicted"/>
<feature type="transmembrane region" description="Helical" evidence="1">
    <location>
        <begin position="12"/>
        <end position="32"/>
    </location>
</feature>
<dbReference type="RefSeq" id="WP_227569028.1">
    <property type="nucleotide sequence ID" value="NZ_CP101988.1"/>
</dbReference>
<evidence type="ECO:0000256" key="1">
    <source>
        <dbReference type="SAM" id="Phobius"/>
    </source>
</evidence>
<evidence type="ECO:0008006" key="4">
    <source>
        <dbReference type="Google" id="ProtNLM"/>
    </source>
</evidence>
<accession>A0ABY5L2Z4</accession>
<dbReference type="EMBL" id="CP101988">
    <property type="protein sequence ID" value="UUI76739.1"/>
    <property type="molecule type" value="Genomic_DNA"/>
</dbReference>
<name>A0ABY5L2Z4_9CELL</name>
<feature type="transmembrane region" description="Helical" evidence="1">
    <location>
        <begin position="38"/>
        <end position="61"/>
    </location>
</feature>
<evidence type="ECO:0000313" key="2">
    <source>
        <dbReference type="EMBL" id="UUI76739.1"/>
    </source>
</evidence>
<gene>
    <name evidence="2" type="ORF">NP064_07630</name>
</gene>
<evidence type="ECO:0000313" key="3">
    <source>
        <dbReference type="Proteomes" id="UP001316189"/>
    </source>
</evidence>
<keyword evidence="3" id="KW-1185">Reference proteome</keyword>
<keyword evidence="1" id="KW-1133">Transmembrane helix</keyword>
<reference evidence="2 3" key="1">
    <citation type="submission" date="2022-07" db="EMBL/GenBank/DDBJ databases">
        <title>Novel species in genus cellulomonas.</title>
        <authorList>
            <person name="Ye L."/>
        </authorList>
    </citation>
    <scope>NUCLEOTIDE SEQUENCE [LARGE SCALE GENOMIC DNA]</scope>
    <source>
        <strain evidence="3">zg-Y338</strain>
    </source>
</reference>
<sequence length="155" mass="16695">MRRIAFRPFHLGLRLMIGVGPAIVAVVIAATASSTAEWVAVGVAVVLLMVIVFATGAALYADERRVAVALAPFWRRTIRWEDVESVELRTVRPFEDFGGWGVKSSHRKQGVLISTGDDEVVEVATSDGRRYLVALGPEAASAHGDLLRLRGTGAV</sequence>
<organism evidence="2 3">
    <name type="scientific">Cellulomonas chengniuliangii</name>
    <dbReference type="NCBI Taxonomy" id="2968084"/>
    <lineage>
        <taxon>Bacteria</taxon>
        <taxon>Bacillati</taxon>
        <taxon>Actinomycetota</taxon>
        <taxon>Actinomycetes</taxon>
        <taxon>Micrococcales</taxon>
        <taxon>Cellulomonadaceae</taxon>
        <taxon>Cellulomonas</taxon>
    </lineage>
</organism>
<protein>
    <recommendedName>
        <fullName evidence="4">PH domain-containing protein</fullName>
    </recommendedName>
</protein>
<dbReference type="Proteomes" id="UP001316189">
    <property type="component" value="Chromosome"/>
</dbReference>
<keyword evidence="1" id="KW-0812">Transmembrane</keyword>